<feature type="compositionally biased region" description="Polar residues" evidence="7">
    <location>
        <begin position="478"/>
        <end position="491"/>
    </location>
</feature>
<feature type="compositionally biased region" description="Basic and acidic residues" evidence="7">
    <location>
        <begin position="154"/>
        <end position="178"/>
    </location>
</feature>
<keyword evidence="3" id="KW-0540">Nuclease</keyword>
<keyword evidence="10" id="KW-1185">Reference proteome</keyword>
<dbReference type="InterPro" id="IPR041373">
    <property type="entry name" value="RT_RNaseH"/>
</dbReference>
<protein>
    <submittedName>
        <fullName evidence="9">Unnamed protein product</fullName>
    </submittedName>
</protein>
<feature type="compositionally biased region" description="Polar residues" evidence="7">
    <location>
        <begin position="1351"/>
        <end position="1360"/>
    </location>
</feature>
<dbReference type="InterPro" id="IPR050951">
    <property type="entry name" value="Retrovirus_Pol_polyprotein"/>
</dbReference>
<dbReference type="SUPFAM" id="SSF53098">
    <property type="entry name" value="Ribonuclease H-like"/>
    <property type="match status" value="1"/>
</dbReference>
<gene>
    <name evidence="9" type="ORF">Pfra01_000858200</name>
</gene>
<feature type="compositionally biased region" description="Basic and acidic residues" evidence="7">
    <location>
        <begin position="30"/>
        <end position="50"/>
    </location>
</feature>
<feature type="region of interest" description="Disordered" evidence="7">
    <location>
        <begin position="435"/>
        <end position="491"/>
    </location>
</feature>
<evidence type="ECO:0000259" key="8">
    <source>
        <dbReference type="PROSITE" id="PS50994"/>
    </source>
</evidence>
<feature type="region of interest" description="Disordered" evidence="7">
    <location>
        <begin position="1655"/>
        <end position="1703"/>
    </location>
</feature>
<feature type="compositionally biased region" description="Basic and acidic residues" evidence="7">
    <location>
        <begin position="691"/>
        <end position="700"/>
    </location>
</feature>
<dbReference type="Gene3D" id="1.10.340.70">
    <property type="match status" value="1"/>
</dbReference>
<dbReference type="FunFam" id="3.10.20.370:FF:000001">
    <property type="entry name" value="Retrovirus-related Pol polyprotein from transposon 17.6-like protein"/>
    <property type="match status" value="1"/>
</dbReference>
<evidence type="ECO:0000256" key="2">
    <source>
        <dbReference type="ARBA" id="ARBA00022695"/>
    </source>
</evidence>
<feature type="region of interest" description="Disordered" evidence="7">
    <location>
        <begin position="1274"/>
        <end position="1294"/>
    </location>
</feature>
<dbReference type="Gene3D" id="3.30.420.10">
    <property type="entry name" value="Ribonuclease H-like superfamily/Ribonuclease H"/>
    <property type="match status" value="1"/>
</dbReference>
<feature type="region of interest" description="Disordered" evidence="7">
    <location>
        <begin position="1309"/>
        <end position="1421"/>
    </location>
</feature>
<feature type="compositionally biased region" description="Polar residues" evidence="7">
    <location>
        <begin position="1278"/>
        <end position="1289"/>
    </location>
</feature>
<evidence type="ECO:0000256" key="4">
    <source>
        <dbReference type="ARBA" id="ARBA00022759"/>
    </source>
</evidence>
<dbReference type="InterPro" id="IPR043502">
    <property type="entry name" value="DNA/RNA_pol_sf"/>
</dbReference>
<dbReference type="Gene3D" id="2.40.70.10">
    <property type="entry name" value="Acid Proteases"/>
    <property type="match status" value="1"/>
</dbReference>
<dbReference type="Gene3D" id="3.10.10.10">
    <property type="entry name" value="HIV Type 1 Reverse Transcriptase, subunit A, domain 1"/>
    <property type="match status" value="1"/>
</dbReference>
<feature type="compositionally biased region" description="Low complexity" evidence="7">
    <location>
        <begin position="1"/>
        <end position="13"/>
    </location>
</feature>
<dbReference type="GO" id="GO:0016787">
    <property type="term" value="F:hydrolase activity"/>
    <property type="evidence" value="ECO:0007669"/>
    <property type="project" value="UniProtKB-KW"/>
</dbReference>
<keyword evidence="4" id="KW-0255">Endonuclease</keyword>
<feature type="compositionally biased region" description="Low complexity" evidence="7">
    <location>
        <begin position="1317"/>
        <end position="1332"/>
    </location>
</feature>
<evidence type="ECO:0000256" key="1">
    <source>
        <dbReference type="ARBA" id="ARBA00022679"/>
    </source>
</evidence>
<dbReference type="GO" id="GO:0003676">
    <property type="term" value="F:nucleic acid binding"/>
    <property type="evidence" value="ECO:0007669"/>
    <property type="project" value="InterPro"/>
</dbReference>
<feature type="compositionally biased region" description="Acidic residues" evidence="7">
    <location>
        <begin position="622"/>
        <end position="634"/>
    </location>
</feature>
<feature type="compositionally biased region" description="Basic and acidic residues" evidence="7">
    <location>
        <begin position="578"/>
        <end position="589"/>
    </location>
</feature>
<feature type="compositionally biased region" description="Low complexity" evidence="7">
    <location>
        <begin position="134"/>
        <end position="143"/>
    </location>
</feature>
<dbReference type="PANTHER" id="PTHR37984:SF5">
    <property type="entry name" value="PROTEIN NYNRIN-LIKE"/>
    <property type="match status" value="1"/>
</dbReference>
<feature type="compositionally biased region" description="Acidic residues" evidence="7">
    <location>
        <begin position="144"/>
        <end position="153"/>
    </location>
</feature>
<feature type="region of interest" description="Disordered" evidence="7">
    <location>
        <begin position="1"/>
        <end position="178"/>
    </location>
</feature>
<reference evidence="9" key="1">
    <citation type="submission" date="2023-04" db="EMBL/GenBank/DDBJ databases">
        <title>Phytophthora fragariaefolia NBRC 109709.</title>
        <authorList>
            <person name="Ichikawa N."/>
            <person name="Sato H."/>
            <person name="Tonouchi N."/>
        </authorList>
    </citation>
    <scope>NUCLEOTIDE SEQUENCE</scope>
    <source>
        <strain evidence="9">NBRC 109709</strain>
    </source>
</reference>
<dbReference type="Pfam" id="PF17917">
    <property type="entry name" value="RT_RNaseH"/>
    <property type="match status" value="1"/>
</dbReference>
<dbReference type="InterPro" id="IPR036397">
    <property type="entry name" value="RNaseH_sf"/>
</dbReference>
<feature type="compositionally biased region" description="Low complexity" evidence="7">
    <location>
        <begin position="81"/>
        <end position="117"/>
    </location>
</feature>
<feature type="compositionally biased region" description="Acidic residues" evidence="7">
    <location>
        <begin position="1403"/>
        <end position="1420"/>
    </location>
</feature>
<feature type="compositionally biased region" description="Low complexity" evidence="7">
    <location>
        <begin position="597"/>
        <end position="608"/>
    </location>
</feature>
<evidence type="ECO:0000256" key="5">
    <source>
        <dbReference type="ARBA" id="ARBA00022801"/>
    </source>
</evidence>
<evidence type="ECO:0000313" key="10">
    <source>
        <dbReference type="Proteomes" id="UP001165121"/>
    </source>
</evidence>
<accession>A0A9W6X974</accession>
<feature type="compositionally biased region" description="Basic and acidic residues" evidence="7">
    <location>
        <begin position="439"/>
        <end position="449"/>
    </location>
</feature>
<dbReference type="GO" id="GO:0004519">
    <property type="term" value="F:endonuclease activity"/>
    <property type="evidence" value="ECO:0007669"/>
    <property type="project" value="UniProtKB-KW"/>
</dbReference>
<dbReference type="GO" id="GO:0015074">
    <property type="term" value="P:DNA integration"/>
    <property type="evidence" value="ECO:0007669"/>
    <property type="project" value="InterPro"/>
</dbReference>
<dbReference type="PANTHER" id="PTHR37984">
    <property type="entry name" value="PROTEIN CBG26694"/>
    <property type="match status" value="1"/>
</dbReference>
<proteinExistence type="predicted"/>
<feature type="region of interest" description="Disordered" evidence="7">
    <location>
        <begin position="578"/>
        <end position="652"/>
    </location>
</feature>
<dbReference type="SUPFAM" id="SSF56672">
    <property type="entry name" value="DNA/RNA polymerases"/>
    <property type="match status" value="2"/>
</dbReference>
<dbReference type="CDD" id="cd09274">
    <property type="entry name" value="RNase_HI_RT_Ty3"/>
    <property type="match status" value="1"/>
</dbReference>
<feature type="compositionally biased region" description="Basic residues" evidence="7">
    <location>
        <begin position="1657"/>
        <end position="1669"/>
    </location>
</feature>
<organism evidence="9 10">
    <name type="scientific">Phytophthora fragariaefolia</name>
    <dbReference type="NCBI Taxonomy" id="1490495"/>
    <lineage>
        <taxon>Eukaryota</taxon>
        <taxon>Sar</taxon>
        <taxon>Stramenopiles</taxon>
        <taxon>Oomycota</taxon>
        <taxon>Peronosporomycetes</taxon>
        <taxon>Peronosporales</taxon>
        <taxon>Peronosporaceae</taxon>
        <taxon>Phytophthora</taxon>
    </lineage>
</organism>
<dbReference type="OrthoDB" id="129867at2759"/>
<evidence type="ECO:0000313" key="9">
    <source>
        <dbReference type="EMBL" id="GMF33950.1"/>
    </source>
</evidence>
<keyword evidence="2" id="KW-0548">Nucleotidyltransferase</keyword>
<dbReference type="GO" id="GO:0003964">
    <property type="term" value="F:RNA-directed DNA polymerase activity"/>
    <property type="evidence" value="ECO:0007669"/>
    <property type="project" value="UniProtKB-KW"/>
</dbReference>
<feature type="compositionally biased region" description="Polar residues" evidence="7">
    <location>
        <begin position="1369"/>
        <end position="1379"/>
    </location>
</feature>
<feature type="compositionally biased region" description="Basic residues" evidence="7">
    <location>
        <begin position="1685"/>
        <end position="1698"/>
    </location>
</feature>
<feature type="compositionally biased region" description="Basic residues" evidence="7">
    <location>
        <begin position="677"/>
        <end position="690"/>
    </location>
</feature>
<evidence type="ECO:0000256" key="6">
    <source>
        <dbReference type="ARBA" id="ARBA00022918"/>
    </source>
</evidence>
<evidence type="ECO:0000256" key="3">
    <source>
        <dbReference type="ARBA" id="ARBA00022722"/>
    </source>
</evidence>
<dbReference type="EMBL" id="BSXT01000774">
    <property type="protein sequence ID" value="GMF33950.1"/>
    <property type="molecule type" value="Genomic_DNA"/>
</dbReference>
<dbReference type="InterPro" id="IPR041588">
    <property type="entry name" value="Integrase_H2C2"/>
</dbReference>
<dbReference type="Pfam" id="PF17921">
    <property type="entry name" value="Integrase_H2C2"/>
    <property type="match status" value="1"/>
</dbReference>
<feature type="region of interest" description="Disordered" evidence="7">
    <location>
        <begin position="677"/>
        <end position="703"/>
    </location>
</feature>
<dbReference type="Gene3D" id="3.10.20.370">
    <property type="match status" value="1"/>
</dbReference>
<dbReference type="InterPro" id="IPR001584">
    <property type="entry name" value="Integrase_cat-core"/>
</dbReference>
<name>A0A9W6X974_9STRA</name>
<dbReference type="Proteomes" id="UP001165121">
    <property type="component" value="Unassembled WGS sequence"/>
</dbReference>
<comment type="caution">
    <text evidence="9">The sequence shown here is derived from an EMBL/GenBank/DDBJ whole genome shotgun (WGS) entry which is preliminary data.</text>
</comment>
<feature type="compositionally biased region" description="Low complexity" evidence="7">
    <location>
        <begin position="1670"/>
        <end position="1684"/>
    </location>
</feature>
<dbReference type="FunFam" id="3.30.70.270:FF:000020">
    <property type="entry name" value="Transposon Tf2-6 polyprotein-like Protein"/>
    <property type="match status" value="1"/>
</dbReference>
<feature type="domain" description="Integrase catalytic" evidence="8">
    <location>
        <begin position="1580"/>
        <end position="1701"/>
    </location>
</feature>
<keyword evidence="5" id="KW-0378">Hydrolase</keyword>
<keyword evidence="6" id="KW-0695">RNA-directed DNA polymerase</keyword>
<dbReference type="InterPro" id="IPR012337">
    <property type="entry name" value="RNaseH-like_sf"/>
</dbReference>
<feature type="compositionally biased region" description="Low complexity" evidence="7">
    <location>
        <begin position="635"/>
        <end position="648"/>
    </location>
</feature>
<dbReference type="PROSITE" id="PS50994">
    <property type="entry name" value="INTEGRASE"/>
    <property type="match status" value="1"/>
</dbReference>
<dbReference type="InterPro" id="IPR021109">
    <property type="entry name" value="Peptidase_aspartic_dom_sf"/>
</dbReference>
<feature type="compositionally biased region" description="Basic residues" evidence="7">
    <location>
        <begin position="1381"/>
        <end position="1394"/>
    </location>
</feature>
<keyword evidence="1" id="KW-0808">Transferase</keyword>
<sequence>MARTKTTVVTQKKVPTRLTIQTPADGSDASEARSDVRRQENDDEETKQADAENSPGNANEERSDLPHVAVEAADNDDSSSSTVIATTMTAPTPTLAQTTSTTTSRTAERSSTTASPRQVTYQPRDNDGGGGDSSGDVDSSSSSDGDEDSSSDDEGGRQRERRQPLTLPGDRDFHRDRRRTIRDLDLPTFLPTPQTSVITWIDRIDLALEGSRLSGCGDWTDNELYYILGNKLQDSAARWWVQLDRKLRDNERTWTRLKSALLRRYGERPDKAMSEWRVGQRRMMPGETYADFAAALRDLFGNNRIKERVLLAPFYRSLDRTTRLLVKQRPRPTTLEEAVDKATEINDLSTTWRRVWRMSDKHMAEEEKLACFTNSRGIYNKYIGLWEAPKGRAWNGHMWAPLARKRVASTTVPPTVRRTTAAKTDKKARVNMAVVGEDAYDKESEDDRAAGAPYTPPPAKKPKPTVRRSEAATRQAKGASTSRVTTEATSSSQRFSGAKCYACNRLGHMARESPDDEARVRNEEYLAKHVKMAVVRLAVTAHMNGELAVRDEERAERYVSTVRPAMAALRYVHKLNDNDVGDHGDDRVAGRAAPQHTTTRTTAQTNTTMSVTEHPEQVSASEEGDEVAGDDELTTGEGATTMDGTTTTEYSPTDICMELTDEKMMELGTVARVRMAVKRSKRAAKQLRAQRARERAARDAGDDDGVARFVAGLDAKRQQRRQSQGDEVRAALEEGRQQRNDDHDVSAEDRAHVILVRLNSAAVSDDDDSGGMRVEASDGLPTATMLVDEMTQHVKIDSGARYSVAGTDWMMRGERKQVDASVMYIEGIGGVLLDALGVWTFSMLNVYGQKVTVDACIIEGCTNEFLVGVDILDGHRATMDFERKVVCYDEIGHKVIIPFRTTEVRDDSMTAAVRLARSTNLHSRTVQSVEVAIAAPDGEEGIFLPTVNNGAVFLASTVTKVNNGKALIPAINTYGGRIRLPKPDTRALVLKLLRTYRDLANAKEECPPATTLNVEHRIDTGNTALIMMRRRRQAQTEDAVVDSNVDTMLSAGVIEPGEGAWGFPVVLVRKEDGSRFVHLAGYYRKFIAAFGTIVEPLTRLLKKDVPWEWSEAQEFAFERVKMLLTTRPLLLYPNFELPFRLVTDASKVGLGACLMQDHGRGWQPIAYGSKVNSTAETNYSITELECLAVVCSVKMFRPYLYGRAFTIITDHAALKWLMTRPNLAGRLHRWSLVLQEYEFQVEYRPGATNVVADALSRVPASVRTIVGRQRGRYPTVGARSTNSSMTTENGEGCDPSAAVDMVNVAETCDETDSSAMTTDSPRTVTESTTTATRQPDGATSTVARRTDASEAMSNDASSAVMTGDDDTVTAVTSDETPMMTSRRRRTKKPTKPPTRRSEHPNEHEDDDLNECGDDETDAREDVETYATDTTRTTLTTNAARPASNERSATTMMINLHDDMEDAPTDDFTLQMSDEEVVEAQKNSKFVKRLLAAGKYGSMKIAKTYGLVTIETVNGWRVVLPPTLWSAVFKEMHGSVRSGHLRGPHTYGRVAQWYWWPGLYREVRRWVCGCPECGSRKAKPREVIPPLRSLGGGAVGDRWALDVAGPFPIATGGELYVIAAVEYVTRYAVACCVTQHTAENVAKVLMEEISSTGVSTPKKIKTKSPVKTKIKVGSSGKSKSVSGLSKKPRPKSGGSRRRNASTATVLAVKGSQHLDAEECRVIESPGLGITSWMYFGVRMKPGDPTLLSRPKVSQTLSRTATISTT</sequence>
<evidence type="ECO:0000256" key="7">
    <source>
        <dbReference type="SAM" id="MobiDB-lite"/>
    </source>
</evidence>